<evidence type="ECO:0000313" key="11">
    <source>
        <dbReference type="Proteomes" id="UP001357223"/>
    </source>
</evidence>
<feature type="transmembrane region" description="Helical" evidence="7">
    <location>
        <begin position="98"/>
        <end position="118"/>
    </location>
</feature>
<dbReference type="Proteomes" id="UP001357223">
    <property type="component" value="Chromosome"/>
</dbReference>
<sequence length="249" mass="27291">MNYIYIIFLYSLFLGSFYNVVGLRIPAGESIIKPRSHCPNCGHVLGALELIPVLSYILQKGKCRGCQAPISPLYALIELATGILFVTAPLVLGWSSELVIAWTLISLCVIVFVSDYKYMIIPDKVLLFFLPIFIIERIFIPLSPWWDSLLGAVVGFGLLYLIAVISKGGMGGGDIKLYGVIGIVLGVKMVLLSFFIATLAGALFGGIGLLIGKVQKGKPIPFGPFICLGVLLAYFWGENILAWYFQLYI</sequence>
<feature type="domain" description="Prepilin peptidase A24 N-terminal" evidence="9">
    <location>
        <begin position="10"/>
        <end position="88"/>
    </location>
</feature>
<evidence type="ECO:0000259" key="9">
    <source>
        <dbReference type="Pfam" id="PF06750"/>
    </source>
</evidence>
<feature type="transmembrane region" description="Helical" evidence="7">
    <location>
        <begin position="177"/>
        <end position="210"/>
    </location>
</feature>
<keyword evidence="4 7" id="KW-0812">Transmembrane</keyword>
<keyword evidence="11" id="KW-1185">Reference proteome</keyword>
<gene>
    <name evidence="10" type="ORF">R4Z09_06170</name>
</gene>
<dbReference type="InterPro" id="IPR000045">
    <property type="entry name" value="Prepilin_IV_endopep_pep"/>
</dbReference>
<keyword evidence="6 7" id="KW-0472">Membrane</keyword>
<evidence type="ECO:0000256" key="5">
    <source>
        <dbReference type="ARBA" id="ARBA00022989"/>
    </source>
</evidence>
<dbReference type="InterPro" id="IPR050882">
    <property type="entry name" value="Prepilin_peptidase/N-MTase"/>
</dbReference>
<feature type="transmembrane region" description="Helical" evidence="7">
    <location>
        <begin position="125"/>
        <end position="142"/>
    </location>
</feature>
<keyword evidence="5 7" id="KW-1133">Transmembrane helix</keyword>
<evidence type="ECO:0000259" key="8">
    <source>
        <dbReference type="Pfam" id="PF01478"/>
    </source>
</evidence>
<evidence type="ECO:0000256" key="1">
    <source>
        <dbReference type="ARBA" id="ARBA00004651"/>
    </source>
</evidence>
<evidence type="ECO:0000256" key="7">
    <source>
        <dbReference type="SAM" id="Phobius"/>
    </source>
</evidence>
<feature type="transmembrane region" description="Helical" evidence="7">
    <location>
        <begin position="6"/>
        <end position="25"/>
    </location>
</feature>
<dbReference type="EMBL" id="CP137640">
    <property type="protein sequence ID" value="WVX82565.1"/>
    <property type="molecule type" value="Genomic_DNA"/>
</dbReference>
<dbReference type="PANTHER" id="PTHR30487:SF0">
    <property type="entry name" value="PREPILIN LEADER PEPTIDASE_N-METHYLTRANSFERASE-RELATED"/>
    <property type="match status" value="1"/>
</dbReference>
<protein>
    <submittedName>
        <fullName evidence="10">Prepilin peptidase</fullName>
    </submittedName>
</protein>
<dbReference type="Pfam" id="PF06750">
    <property type="entry name" value="A24_N_bact"/>
    <property type="match status" value="1"/>
</dbReference>
<feature type="transmembrane region" description="Helical" evidence="7">
    <location>
        <begin position="73"/>
        <end position="92"/>
    </location>
</feature>
<reference evidence="10 11" key="1">
    <citation type="submission" date="2023-10" db="EMBL/GenBank/DDBJ databases">
        <title>Niallia locisalis sp.nov. isolated from a salt pond sample.</title>
        <authorList>
            <person name="Li X.-J."/>
            <person name="Dong L."/>
        </authorList>
    </citation>
    <scope>NUCLEOTIDE SEQUENCE [LARGE SCALE GENOMIC DNA]</scope>
    <source>
        <strain evidence="10 11">DSM 29761</strain>
    </source>
</reference>
<evidence type="ECO:0000256" key="2">
    <source>
        <dbReference type="ARBA" id="ARBA00005801"/>
    </source>
</evidence>
<comment type="similarity">
    <text evidence="2">Belongs to the peptidase A24 family.</text>
</comment>
<dbReference type="Pfam" id="PF01478">
    <property type="entry name" value="Peptidase_A24"/>
    <property type="match status" value="1"/>
</dbReference>
<feature type="domain" description="Prepilin type IV endopeptidase peptidase" evidence="8">
    <location>
        <begin position="103"/>
        <end position="205"/>
    </location>
</feature>
<proteinExistence type="inferred from homology"/>
<feature type="transmembrane region" description="Helical" evidence="7">
    <location>
        <begin position="148"/>
        <end position="165"/>
    </location>
</feature>
<evidence type="ECO:0000256" key="3">
    <source>
        <dbReference type="ARBA" id="ARBA00022475"/>
    </source>
</evidence>
<keyword evidence="3" id="KW-1003">Cell membrane</keyword>
<evidence type="ECO:0000256" key="4">
    <source>
        <dbReference type="ARBA" id="ARBA00022692"/>
    </source>
</evidence>
<name>A0ABZ2CKY9_9BACI</name>
<dbReference type="InterPro" id="IPR010627">
    <property type="entry name" value="Prepilin_pept_A24_N"/>
</dbReference>
<dbReference type="RefSeq" id="WP_338451464.1">
    <property type="nucleotide sequence ID" value="NZ_CP137640.1"/>
</dbReference>
<evidence type="ECO:0000313" key="10">
    <source>
        <dbReference type="EMBL" id="WVX82565.1"/>
    </source>
</evidence>
<evidence type="ECO:0000256" key="6">
    <source>
        <dbReference type="ARBA" id="ARBA00023136"/>
    </source>
</evidence>
<accession>A0ABZ2CKY9</accession>
<dbReference type="Gene3D" id="1.20.120.1220">
    <property type="match status" value="1"/>
</dbReference>
<comment type="subcellular location">
    <subcellularLocation>
        <location evidence="1">Cell membrane</location>
        <topology evidence="1">Multi-pass membrane protein</topology>
    </subcellularLocation>
</comment>
<organism evidence="10 11">
    <name type="scientific">Niallia oryzisoli</name>
    <dbReference type="NCBI Taxonomy" id="1737571"/>
    <lineage>
        <taxon>Bacteria</taxon>
        <taxon>Bacillati</taxon>
        <taxon>Bacillota</taxon>
        <taxon>Bacilli</taxon>
        <taxon>Bacillales</taxon>
        <taxon>Bacillaceae</taxon>
        <taxon>Niallia</taxon>
    </lineage>
</organism>
<feature type="transmembrane region" description="Helical" evidence="7">
    <location>
        <begin position="222"/>
        <end position="245"/>
    </location>
</feature>
<dbReference type="PANTHER" id="PTHR30487">
    <property type="entry name" value="TYPE 4 PREPILIN-LIKE PROTEINS LEADER PEPTIDE-PROCESSING ENZYME"/>
    <property type="match status" value="1"/>
</dbReference>